<evidence type="ECO:0000313" key="2">
    <source>
        <dbReference type="Proteomes" id="UP000216429"/>
    </source>
</evidence>
<comment type="caution">
    <text evidence="1">The sequence shown here is derived from an EMBL/GenBank/DDBJ whole genome shotgun (WGS) entry which is preliminary data.</text>
</comment>
<evidence type="ECO:0008006" key="3">
    <source>
        <dbReference type="Google" id="ProtNLM"/>
    </source>
</evidence>
<dbReference type="OrthoDB" id="5444681at2"/>
<dbReference type="Pfam" id="PF06097">
    <property type="entry name" value="DUF945"/>
    <property type="match status" value="1"/>
</dbReference>
<dbReference type="AlphaFoldDB" id="A0A261VC58"/>
<organism evidence="1 2">
    <name type="scientific">Bordetella genomosp. 12</name>
    <dbReference type="NCBI Taxonomy" id="463035"/>
    <lineage>
        <taxon>Bacteria</taxon>
        <taxon>Pseudomonadati</taxon>
        <taxon>Pseudomonadota</taxon>
        <taxon>Betaproteobacteria</taxon>
        <taxon>Burkholderiales</taxon>
        <taxon>Alcaligenaceae</taxon>
        <taxon>Bordetella</taxon>
    </lineage>
</organism>
<evidence type="ECO:0000313" key="1">
    <source>
        <dbReference type="EMBL" id="OZI71738.1"/>
    </source>
</evidence>
<sequence>MKKSVAITSGVIIVAVGAWLGATWYTGKRIEAQTHQYLAQANDKLAAAVPGVGIRIEQDRYERGFFHSQARYTITFTTEKTEEDNKPLTIAVVSDIEHGPFPAGALKRGKWLPQLAFVHSQLDNNDVVKPFFDMAQGKPPLWSDTILSYDGKADGTGGVAALSFKDDRGAFHFSGATVHSVYDNHDQSVKGRIEADELKLDVVEDGDQVHARISGVGMDIDSHMGKFGLSVGTSALLVKTLEVSSPGLGSTLTLDNLGYALDISEDDTFVAGKAVYKVGKLAVGKDDFGGGELALSVAHLDGQTMKVFSDTYKQMVRGLMAGRGTDEGLRDEQIASLMENGGKLLAAKPSLAIDQLVWRNSAGESRFSLKLDLAKPQSEAGDDFIQSGAEFVQKAIKRIDANLLISKPMAIALTEQFLRLRGADAESAKQEAEENIQAVAGMAEMMNLGRNDGDNIVSKFNYADGRGELNGKEVPVKEWLADLANAGGDTMDDDDESPVVDELDAETVADIIDAAGYEYGYNEDKKIFTVLAEELSPTDITVALICAPDCDKLRLTAVYGDQPPPSAAVIKQWNAEYSSFGQASLNKRGKAMLQYEVDVSEGMSLDTIQMFLETFLAVADDFPQPPDDQ</sequence>
<dbReference type="RefSeq" id="WP_094815645.1">
    <property type="nucleotide sequence ID" value="NZ_NEVU01000003.1"/>
</dbReference>
<keyword evidence="2" id="KW-1185">Reference proteome</keyword>
<proteinExistence type="predicted"/>
<dbReference type="EMBL" id="NEVU01000003">
    <property type="protein sequence ID" value="OZI71738.1"/>
    <property type="molecule type" value="Genomic_DNA"/>
</dbReference>
<reference evidence="2" key="1">
    <citation type="submission" date="2017-05" db="EMBL/GenBank/DDBJ databases">
        <title>Complete and WGS of Bordetella genogroups.</title>
        <authorList>
            <person name="Spilker T."/>
            <person name="Lipuma J."/>
        </authorList>
    </citation>
    <scope>NUCLEOTIDE SEQUENCE [LARGE SCALE GENOMIC DNA]</scope>
    <source>
        <strain evidence="2">AU6712</strain>
    </source>
</reference>
<dbReference type="Proteomes" id="UP000216429">
    <property type="component" value="Unassembled WGS sequence"/>
</dbReference>
<accession>A0A261VC58</accession>
<dbReference type="Pfam" id="PF10722">
    <property type="entry name" value="YbjN"/>
    <property type="match status" value="1"/>
</dbReference>
<dbReference type="InterPro" id="IPR010352">
    <property type="entry name" value="DUF945"/>
</dbReference>
<name>A0A261VC58_9BORD</name>
<dbReference type="InterPro" id="IPR019660">
    <property type="entry name" value="Put_sensory_transdc_reg_YbjN"/>
</dbReference>
<protein>
    <recommendedName>
        <fullName evidence="3">DUF945 domain-containing protein</fullName>
    </recommendedName>
</protein>
<gene>
    <name evidence="1" type="ORF">CAL22_18245</name>
</gene>